<evidence type="ECO:0000256" key="2">
    <source>
        <dbReference type="ARBA" id="ARBA00022980"/>
    </source>
</evidence>
<dbReference type="AlphaFoldDB" id="A0A9Q0LDK9"/>
<evidence type="ECO:0000256" key="1">
    <source>
        <dbReference type="ARBA" id="ARBA00005436"/>
    </source>
</evidence>
<feature type="signal peptide" evidence="5">
    <location>
        <begin position="1"/>
        <end position="16"/>
    </location>
</feature>
<dbReference type="OrthoDB" id="1227494at2759"/>
<dbReference type="EMBL" id="JAPDFW010000092">
    <property type="protein sequence ID" value="KAJ5070912.1"/>
    <property type="molecule type" value="Genomic_DNA"/>
</dbReference>
<evidence type="ECO:0000256" key="3">
    <source>
        <dbReference type="ARBA" id="ARBA00023274"/>
    </source>
</evidence>
<feature type="region of interest" description="Disordered" evidence="4">
    <location>
        <begin position="75"/>
        <end position="110"/>
    </location>
</feature>
<dbReference type="Proteomes" id="UP001149090">
    <property type="component" value="Unassembled WGS sequence"/>
</dbReference>
<proteinExistence type="inferred from homology"/>
<dbReference type="GO" id="GO:0005840">
    <property type="term" value="C:ribosome"/>
    <property type="evidence" value="ECO:0007669"/>
    <property type="project" value="UniProtKB-KW"/>
</dbReference>
<comment type="caution">
    <text evidence="6">The sequence shown here is derived from an EMBL/GenBank/DDBJ whole genome shotgun (WGS) entry which is preliminary data.</text>
</comment>
<sequence length="110" mass="12654">MRNILALMLLVLGGNPNPQIEDFEKVFRASNIQIERKEIEQLLLAIRGVDLLDLFENCRDLVSSNFSPKEITEFIEPKPKPEPEPNPEPFNSDHSDNESDENVDLFDIFN</sequence>
<evidence type="ECO:0000313" key="6">
    <source>
        <dbReference type="EMBL" id="KAJ5070912.1"/>
    </source>
</evidence>
<keyword evidence="7" id="KW-1185">Reference proteome</keyword>
<dbReference type="GO" id="GO:1990904">
    <property type="term" value="C:ribonucleoprotein complex"/>
    <property type="evidence" value="ECO:0007669"/>
    <property type="project" value="UniProtKB-KW"/>
</dbReference>
<organism evidence="6 7">
    <name type="scientific">Anaeramoeba ignava</name>
    <name type="common">Anaerobic marine amoeba</name>
    <dbReference type="NCBI Taxonomy" id="1746090"/>
    <lineage>
        <taxon>Eukaryota</taxon>
        <taxon>Metamonada</taxon>
        <taxon>Anaeramoebidae</taxon>
        <taxon>Anaeramoeba</taxon>
    </lineage>
</organism>
<keyword evidence="3" id="KW-0687">Ribonucleoprotein</keyword>
<evidence type="ECO:0000256" key="5">
    <source>
        <dbReference type="SAM" id="SignalP"/>
    </source>
</evidence>
<evidence type="ECO:0000313" key="7">
    <source>
        <dbReference type="Proteomes" id="UP001149090"/>
    </source>
</evidence>
<protein>
    <submittedName>
        <fullName evidence="6">60S ACIDIC ribosomal protein P2-1</fullName>
    </submittedName>
</protein>
<gene>
    <name evidence="6" type="ORF">M0811_01893</name>
</gene>
<dbReference type="InterPro" id="IPR038716">
    <property type="entry name" value="P1/P2_N_sf"/>
</dbReference>
<comment type="similarity">
    <text evidence="1">Belongs to the eukaryotic ribosomal protein P1/P2 family.</text>
</comment>
<name>A0A9Q0LDK9_ANAIG</name>
<accession>A0A9Q0LDK9</accession>
<dbReference type="Gene3D" id="1.10.10.1410">
    <property type="match status" value="1"/>
</dbReference>
<evidence type="ECO:0000256" key="4">
    <source>
        <dbReference type="SAM" id="MobiDB-lite"/>
    </source>
</evidence>
<keyword evidence="2 6" id="KW-0689">Ribosomal protein</keyword>
<feature type="chain" id="PRO_5040112576" evidence="5">
    <location>
        <begin position="17"/>
        <end position="110"/>
    </location>
</feature>
<reference evidence="6" key="1">
    <citation type="submission" date="2022-10" db="EMBL/GenBank/DDBJ databases">
        <title>Novel sulphate-reducing endosymbionts in the free-living metamonad Anaeramoeba.</title>
        <authorList>
            <person name="Jerlstrom-Hultqvist J."/>
            <person name="Cepicka I."/>
            <person name="Gallot-Lavallee L."/>
            <person name="Salas-Leiva D."/>
            <person name="Curtis B.A."/>
            <person name="Zahonova K."/>
            <person name="Pipaliya S."/>
            <person name="Dacks J."/>
            <person name="Roger A.J."/>
        </authorList>
    </citation>
    <scope>NUCLEOTIDE SEQUENCE</scope>
    <source>
        <strain evidence="6">BMAN</strain>
    </source>
</reference>
<keyword evidence="5" id="KW-0732">Signal</keyword>